<dbReference type="AlphaFoldDB" id="A0A6H0XUQ7"/>
<protein>
    <submittedName>
        <fullName evidence="3">Uncharacterized protein</fullName>
    </submittedName>
</protein>
<dbReference type="EMBL" id="CP051141">
    <property type="protein sequence ID" value="QIW98415.1"/>
    <property type="molecule type" value="Genomic_DNA"/>
</dbReference>
<feature type="compositionally biased region" description="Polar residues" evidence="1">
    <location>
        <begin position="492"/>
        <end position="502"/>
    </location>
</feature>
<dbReference type="InterPro" id="IPR008928">
    <property type="entry name" value="6-hairpin_glycosidase_sf"/>
</dbReference>
<dbReference type="PANTHER" id="PTHR47791:SF2">
    <property type="entry name" value="ENDO MANNANASE, GH76 FAMILY (EUROFUNG)"/>
    <property type="match status" value="1"/>
</dbReference>
<dbReference type="Proteomes" id="UP000503462">
    <property type="component" value="Chromosome 3"/>
</dbReference>
<name>A0A6H0XUQ7_9PEZI</name>
<reference evidence="3 4" key="1">
    <citation type="journal article" date="2016" name="Sci. Rep.">
        <title>Peltaster fructicola genome reveals evolution from an invasive phytopathogen to an ectophytic parasite.</title>
        <authorList>
            <person name="Xu C."/>
            <person name="Chen H."/>
            <person name="Gleason M.L."/>
            <person name="Xu J.R."/>
            <person name="Liu H."/>
            <person name="Zhang R."/>
            <person name="Sun G."/>
        </authorList>
    </citation>
    <scope>NUCLEOTIDE SEQUENCE [LARGE SCALE GENOMIC DNA]</scope>
    <source>
        <strain evidence="3 4">LNHT1506</strain>
    </source>
</reference>
<dbReference type="Gene3D" id="1.50.10.20">
    <property type="match status" value="1"/>
</dbReference>
<dbReference type="Pfam" id="PF03663">
    <property type="entry name" value="Glyco_hydro_76"/>
    <property type="match status" value="1"/>
</dbReference>
<dbReference type="InterPro" id="IPR053169">
    <property type="entry name" value="MUG_Protein"/>
</dbReference>
<evidence type="ECO:0000256" key="2">
    <source>
        <dbReference type="SAM" id="SignalP"/>
    </source>
</evidence>
<feature type="signal peptide" evidence="2">
    <location>
        <begin position="1"/>
        <end position="26"/>
    </location>
</feature>
<dbReference type="GO" id="GO:0005975">
    <property type="term" value="P:carbohydrate metabolic process"/>
    <property type="evidence" value="ECO:0007669"/>
    <property type="project" value="InterPro"/>
</dbReference>
<gene>
    <name evidence="3" type="ORF">AMS68_003933</name>
</gene>
<dbReference type="PANTHER" id="PTHR47791">
    <property type="entry name" value="MEIOTICALLY UP-REGULATED GENE 191 PROTEIN"/>
    <property type="match status" value="1"/>
</dbReference>
<dbReference type="InterPro" id="IPR005198">
    <property type="entry name" value="Glyco_hydro_76"/>
</dbReference>
<feature type="region of interest" description="Disordered" evidence="1">
    <location>
        <begin position="489"/>
        <end position="532"/>
    </location>
</feature>
<keyword evidence="4" id="KW-1185">Reference proteome</keyword>
<evidence type="ECO:0000256" key="1">
    <source>
        <dbReference type="SAM" id="MobiDB-lite"/>
    </source>
</evidence>
<sequence length="551" mass="62015">MPTLLRTTVLVLLSLQSVATWWPTEAQTDALRHQRLSHSPVRSAEDSSQHFIESAEHNHDYQGELDTLTELCSTLNVLQTTWYDLSRGRWPTSIDWTGAVLNTHLVASLNELSNSGQDGIHDLVNYYFAHTTGYYFGEHAASLRQQAYDDMLWVVLSWLESIKFIKAHTIKYHERAWYGEQYISVFAGRAKSFYNTTTFGWSDDLCEGGMTWNPALEPYKNTITNELFIAASVGMYLYFPDHQNTSLSLASRQQLLVSATHGYDWLVSANMTNKQGLYVDGFHIKGWNKNGTGGTACTDRNEMVYTYNQGVILSGLRGLWEATGNATYLNDGYRLIRRTILSTGWNLTQSRPTTNASWHGLGRKGILEDYCDAAGSCDQNGHTFKSIYFHHLGQFCSPLPVEAFIPGFTFAASAALRKSHARSCKAYGRWVKLNALAALRTRDERGRIGMWWGANESITESAPLPVGAVDYRNGDVHVKDIRYSKRIGEDMTATQKQRQKTSYAGDKDSKSAAQHQISKHDWNDRGRGRTVESHSGGVAVLRCLHQMFVAD</sequence>
<accession>A0A6H0XUQ7</accession>
<dbReference type="OrthoDB" id="4104179at2759"/>
<evidence type="ECO:0000313" key="3">
    <source>
        <dbReference type="EMBL" id="QIW98415.1"/>
    </source>
</evidence>
<organism evidence="3 4">
    <name type="scientific">Peltaster fructicola</name>
    <dbReference type="NCBI Taxonomy" id="286661"/>
    <lineage>
        <taxon>Eukaryota</taxon>
        <taxon>Fungi</taxon>
        <taxon>Dikarya</taxon>
        <taxon>Ascomycota</taxon>
        <taxon>Pezizomycotina</taxon>
        <taxon>Dothideomycetes</taxon>
        <taxon>Dothideomycetes incertae sedis</taxon>
        <taxon>Peltaster</taxon>
    </lineage>
</organism>
<keyword evidence="2" id="KW-0732">Signal</keyword>
<feature type="compositionally biased region" description="Basic and acidic residues" evidence="1">
    <location>
        <begin position="518"/>
        <end position="532"/>
    </location>
</feature>
<proteinExistence type="predicted"/>
<feature type="chain" id="PRO_5026183972" evidence="2">
    <location>
        <begin position="27"/>
        <end position="551"/>
    </location>
</feature>
<evidence type="ECO:0000313" key="4">
    <source>
        <dbReference type="Proteomes" id="UP000503462"/>
    </source>
</evidence>
<dbReference type="SUPFAM" id="SSF48208">
    <property type="entry name" value="Six-hairpin glycosidases"/>
    <property type="match status" value="1"/>
</dbReference>